<organism evidence="2 3">
    <name type="scientific">Conexibacter arvalis</name>
    <dbReference type="NCBI Taxonomy" id="912552"/>
    <lineage>
        <taxon>Bacteria</taxon>
        <taxon>Bacillati</taxon>
        <taxon>Actinomycetota</taxon>
        <taxon>Thermoleophilia</taxon>
        <taxon>Solirubrobacterales</taxon>
        <taxon>Conexibacteraceae</taxon>
        <taxon>Conexibacter</taxon>
    </lineage>
</organism>
<dbReference type="AlphaFoldDB" id="A0A840I999"/>
<feature type="compositionally biased region" description="Basic and acidic residues" evidence="1">
    <location>
        <begin position="130"/>
        <end position="144"/>
    </location>
</feature>
<sequence>MEESDQKRFAIGDVTFDRVRYSAFVDELNCWIDPPRPIVEYDETPEDHNLRFDADGGLVQFFIYPARHQLEADGEIRVTLPGRPTVVLTREELEPWMVDSDERSLLGEPRRRRLRFPRWMRRREIAREEREMQRRLEQAERDAQRYLPPELRTR</sequence>
<feature type="region of interest" description="Disordered" evidence="1">
    <location>
        <begin position="130"/>
        <end position="154"/>
    </location>
</feature>
<gene>
    <name evidence="2" type="ORF">BDZ31_001060</name>
</gene>
<keyword evidence="3" id="KW-1185">Reference proteome</keyword>
<evidence type="ECO:0000256" key="1">
    <source>
        <dbReference type="SAM" id="MobiDB-lite"/>
    </source>
</evidence>
<comment type="caution">
    <text evidence="2">The sequence shown here is derived from an EMBL/GenBank/DDBJ whole genome shotgun (WGS) entry which is preliminary data.</text>
</comment>
<proteinExistence type="predicted"/>
<protein>
    <submittedName>
        <fullName evidence="2">Uncharacterized protein</fullName>
    </submittedName>
</protein>
<evidence type="ECO:0000313" key="2">
    <source>
        <dbReference type="EMBL" id="MBB4661487.1"/>
    </source>
</evidence>
<name>A0A840I999_9ACTN</name>
<dbReference type="Proteomes" id="UP000585272">
    <property type="component" value="Unassembled WGS sequence"/>
</dbReference>
<reference evidence="2 3" key="1">
    <citation type="submission" date="2020-08" db="EMBL/GenBank/DDBJ databases">
        <title>Genomic Encyclopedia of Archaeal and Bacterial Type Strains, Phase II (KMG-II): from individual species to whole genera.</title>
        <authorList>
            <person name="Goeker M."/>
        </authorList>
    </citation>
    <scope>NUCLEOTIDE SEQUENCE [LARGE SCALE GENOMIC DNA]</scope>
    <source>
        <strain evidence="2 3">DSM 23288</strain>
    </source>
</reference>
<dbReference type="RefSeq" id="WP_183339699.1">
    <property type="nucleotide sequence ID" value="NZ_JACHNU010000001.1"/>
</dbReference>
<evidence type="ECO:0000313" key="3">
    <source>
        <dbReference type="Proteomes" id="UP000585272"/>
    </source>
</evidence>
<dbReference type="EMBL" id="JACHNU010000001">
    <property type="protein sequence ID" value="MBB4661487.1"/>
    <property type="molecule type" value="Genomic_DNA"/>
</dbReference>
<accession>A0A840I999</accession>